<dbReference type="SUPFAM" id="SSF48097">
    <property type="entry name" value="Regulator of G-protein signaling, RGS"/>
    <property type="match status" value="1"/>
</dbReference>
<feature type="compositionally biased region" description="Acidic residues" evidence="2">
    <location>
        <begin position="547"/>
        <end position="558"/>
    </location>
</feature>
<keyword evidence="1" id="KW-0343">GTPase activation</keyword>
<feature type="compositionally biased region" description="Basic and acidic residues" evidence="2">
    <location>
        <begin position="218"/>
        <end position="229"/>
    </location>
</feature>
<feature type="compositionally biased region" description="Basic and acidic residues" evidence="2">
    <location>
        <begin position="256"/>
        <end position="265"/>
    </location>
</feature>
<evidence type="ECO:0000313" key="5">
    <source>
        <dbReference type="EMBL" id="KAK6316663.1"/>
    </source>
</evidence>
<feature type="region of interest" description="Disordered" evidence="2">
    <location>
        <begin position="547"/>
        <end position="638"/>
    </location>
</feature>
<dbReference type="Gene3D" id="3.10.20.90">
    <property type="entry name" value="Phosphatidylinositol 3-kinase Catalytic Subunit, Chain A, domain 1"/>
    <property type="match status" value="2"/>
</dbReference>
<dbReference type="FunFam" id="1.10.167.10:FF:000001">
    <property type="entry name" value="Putative regulator of g-protein signaling 12"/>
    <property type="match status" value="1"/>
</dbReference>
<gene>
    <name evidence="5" type="ORF">J4Q44_G00120630</name>
</gene>
<name>A0AAN8LQB6_9TELE</name>
<dbReference type="AlphaFoldDB" id="A0AAN8LQB6"/>
<dbReference type="InterPro" id="IPR016137">
    <property type="entry name" value="RGS"/>
</dbReference>
<dbReference type="Gene3D" id="1.10.196.10">
    <property type="match status" value="1"/>
</dbReference>
<dbReference type="EMBL" id="JAGTTL010000010">
    <property type="protein sequence ID" value="KAK6316663.1"/>
    <property type="molecule type" value="Genomic_DNA"/>
</dbReference>
<feature type="compositionally biased region" description="Gly residues" evidence="2">
    <location>
        <begin position="563"/>
        <end position="575"/>
    </location>
</feature>
<dbReference type="PRINTS" id="PR01301">
    <property type="entry name" value="RGSPROTEIN"/>
</dbReference>
<dbReference type="SUPFAM" id="SSF54236">
    <property type="entry name" value="Ubiquitin-like"/>
    <property type="match status" value="2"/>
</dbReference>
<proteinExistence type="predicted"/>
<dbReference type="CDD" id="cd17139">
    <property type="entry name" value="RBD2_RGS14"/>
    <property type="match status" value="1"/>
</dbReference>
<dbReference type="InterPro" id="IPR046995">
    <property type="entry name" value="RGS10/12/14-like"/>
</dbReference>
<reference evidence="5 6" key="1">
    <citation type="submission" date="2021-04" db="EMBL/GenBank/DDBJ databases">
        <authorList>
            <person name="De Guttry C."/>
            <person name="Zahm M."/>
            <person name="Klopp C."/>
            <person name="Cabau C."/>
            <person name="Louis A."/>
            <person name="Berthelot C."/>
            <person name="Parey E."/>
            <person name="Roest Crollius H."/>
            <person name="Montfort J."/>
            <person name="Robinson-Rechavi M."/>
            <person name="Bucao C."/>
            <person name="Bouchez O."/>
            <person name="Gislard M."/>
            <person name="Lluch J."/>
            <person name="Milhes M."/>
            <person name="Lampietro C."/>
            <person name="Lopez Roques C."/>
            <person name="Donnadieu C."/>
            <person name="Braasch I."/>
            <person name="Desvignes T."/>
            <person name="Postlethwait J."/>
            <person name="Bobe J."/>
            <person name="Wedekind C."/>
            <person name="Guiguen Y."/>
        </authorList>
    </citation>
    <scope>NUCLEOTIDE SEQUENCE [LARGE SCALE GENOMIC DNA]</scope>
    <source>
        <strain evidence="5">Cs_M1</strain>
        <tissue evidence="5">Blood</tissue>
    </source>
</reference>
<dbReference type="GO" id="GO:0008277">
    <property type="term" value="P:regulation of G protein-coupled receptor signaling pathway"/>
    <property type="evidence" value="ECO:0007669"/>
    <property type="project" value="TreeGrafter"/>
</dbReference>
<dbReference type="GO" id="GO:0005096">
    <property type="term" value="F:GTPase activator activity"/>
    <property type="evidence" value="ECO:0007669"/>
    <property type="project" value="UniProtKB-KW"/>
</dbReference>
<dbReference type="PROSITE" id="PS50898">
    <property type="entry name" value="RBD"/>
    <property type="match status" value="2"/>
</dbReference>
<dbReference type="SMART" id="SM00455">
    <property type="entry name" value="RBD"/>
    <property type="match status" value="2"/>
</dbReference>
<dbReference type="InterPro" id="IPR029071">
    <property type="entry name" value="Ubiquitin-like_domsf"/>
</dbReference>
<dbReference type="Pfam" id="PF00615">
    <property type="entry name" value="RGS"/>
    <property type="match status" value="1"/>
</dbReference>
<feature type="domain" description="RBD" evidence="4">
    <location>
        <begin position="306"/>
        <end position="377"/>
    </location>
</feature>
<keyword evidence="6" id="KW-1185">Reference proteome</keyword>
<dbReference type="InterPro" id="IPR044926">
    <property type="entry name" value="RGS_subdomain_2"/>
</dbReference>
<comment type="caution">
    <text evidence="5">The sequence shown here is derived from an EMBL/GenBank/DDBJ whole genome shotgun (WGS) entry which is preliminary data.</text>
</comment>
<dbReference type="InterPro" id="IPR003116">
    <property type="entry name" value="RBD_dom"/>
</dbReference>
<protein>
    <recommendedName>
        <fullName evidence="7">Regulator of G-protein signaling 14</fullName>
    </recommendedName>
</protein>
<dbReference type="GO" id="GO:0005737">
    <property type="term" value="C:cytoplasm"/>
    <property type="evidence" value="ECO:0007669"/>
    <property type="project" value="TreeGrafter"/>
</dbReference>
<feature type="domain" description="RBD" evidence="4">
    <location>
        <begin position="379"/>
        <end position="449"/>
    </location>
</feature>
<accession>A0AAN8LQB6</accession>
<feature type="region of interest" description="Disordered" evidence="2">
    <location>
        <begin position="189"/>
        <end position="267"/>
    </location>
</feature>
<dbReference type="GO" id="GO:0005886">
    <property type="term" value="C:plasma membrane"/>
    <property type="evidence" value="ECO:0007669"/>
    <property type="project" value="TreeGrafter"/>
</dbReference>
<evidence type="ECO:0008006" key="7">
    <source>
        <dbReference type="Google" id="ProtNLM"/>
    </source>
</evidence>
<evidence type="ECO:0000313" key="6">
    <source>
        <dbReference type="Proteomes" id="UP001356427"/>
    </source>
</evidence>
<dbReference type="PANTHER" id="PTHR45945">
    <property type="entry name" value="REGULATOR OF G-PROTEIN SIGNALING LOCO"/>
    <property type="match status" value="1"/>
</dbReference>
<dbReference type="PROSITE" id="PS50132">
    <property type="entry name" value="RGS"/>
    <property type="match status" value="1"/>
</dbReference>
<evidence type="ECO:0000256" key="1">
    <source>
        <dbReference type="ARBA" id="ARBA00022468"/>
    </source>
</evidence>
<evidence type="ECO:0000259" key="4">
    <source>
        <dbReference type="PROSITE" id="PS50898"/>
    </source>
</evidence>
<dbReference type="PANTHER" id="PTHR45945:SF2">
    <property type="entry name" value="REGULATOR OF G-PROTEIN SIGNALING 14"/>
    <property type="match status" value="1"/>
</dbReference>
<dbReference type="SMART" id="SM00315">
    <property type="entry name" value="RGS"/>
    <property type="match status" value="1"/>
</dbReference>
<dbReference type="InterPro" id="IPR024066">
    <property type="entry name" value="RGS_subdom1/3"/>
</dbReference>
<evidence type="ECO:0000259" key="3">
    <source>
        <dbReference type="PROSITE" id="PS50132"/>
    </source>
</evidence>
<dbReference type="Gene3D" id="1.10.167.10">
    <property type="entry name" value="Regulator of G-protein Signalling 4, domain 2"/>
    <property type="match status" value="1"/>
</dbReference>
<evidence type="ECO:0000256" key="2">
    <source>
        <dbReference type="SAM" id="MobiDB-lite"/>
    </source>
</evidence>
<dbReference type="GO" id="GO:0007165">
    <property type="term" value="P:signal transduction"/>
    <property type="evidence" value="ECO:0007669"/>
    <property type="project" value="InterPro"/>
</dbReference>
<organism evidence="5 6">
    <name type="scientific">Coregonus suidteri</name>
    <dbReference type="NCBI Taxonomy" id="861788"/>
    <lineage>
        <taxon>Eukaryota</taxon>
        <taxon>Metazoa</taxon>
        <taxon>Chordata</taxon>
        <taxon>Craniata</taxon>
        <taxon>Vertebrata</taxon>
        <taxon>Euteleostomi</taxon>
        <taxon>Actinopterygii</taxon>
        <taxon>Neopterygii</taxon>
        <taxon>Teleostei</taxon>
        <taxon>Protacanthopterygii</taxon>
        <taxon>Salmoniformes</taxon>
        <taxon>Salmonidae</taxon>
        <taxon>Coregoninae</taxon>
        <taxon>Coregonus</taxon>
    </lineage>
</organism>
<dbReference type="GO" id="GO:0007051">
    <property type="term" value="P:spindle organization"/>
    <property type="evidence" value="ECO:0007669"/>
    <property type="project" value="TreeGrafter"/>
</dbReference>
<dbReference type="InterPro" id="IPR046993">
    <property type="entry name" value="RBD2_RGS14"/>
</dbReference>
<dbReference type="GO" id="GO:0051301">
    <property type="term" value="P:cell division"/>
    <property type="evidence" value="ECO:0007669"/>
    <property type="project" value="TreeGrafter"/>
</dbReference>
<dbReference type="InterPro" id="IPR036305">
    <property type="entry name" value="RGS_sf"/>
</dbReference>
<sequence length="638" mass="70079">MFIIHKNLGIPNGRASLAVSDGELNVVPEERGASVGLCSSSNSSLPTVPSDGASGVGKVASWAVSFERLLQDPTGVLYFTAFLKSEVSAENILFWQACEKFRQIPANQKEKLNQEARSIYSSYLSGSASHPINIDDTVRIEEREVRNPHPDMYHKAQQQIFKLMKFDSYTRFVRSQLYQSCMLANVEGRPLPELGPRLKSTATRKTAGTDIPALSNRPKADQKPKEKPKVKPGKSLPLDLDEGAEKRKGAPQNKLTSEKGREKRGSWGAELADHAAVLQSTARSGSLLKAVEQLERERWRAGQAEKYCCVFLPDGTASLAPARPGLSIRTMLTGLCEKRGLPLSDVIIYLQGKDKKPLSLDQDSSVLKEQQVFLELRVTFAVEIVSTGKTVGIVVKSSKSLQEALTPVLQKQRLRPQDVIVTMSGSKESLSMSMAVTSLANKKLTLDRVKGTEQSSRSMVSGSSSGPVSQVRRSAVVEVDTSSLFSSDRVRTNTRLRNPAVRKTYDMDGLMELLSRTQCCSVDDQRGLLKKEQLWLPQFLQLPLDEAHEEDQEEDQEEEQGKRGGGMGGLQGQDGLGLTETELEPSPVLFHAFPEPFQLPSGPPLQFSDTGEGGEEQTRPPFSDSQLSEPDPGRETVV</sequence>
<feature type="domain" description="RGS" evidence="3">
    <location>
        <begin position="65"/>
        <end position="182"/>
    </location>
</feature>
<dbReference type="GO" id="GO:0005634">
    <property type="term" value="C:nucleus"/>
    <property type="evidence" value="ECO:0007669"/>
    <property type="project" value="TreeGrafter"/>
</dbReference>
<dbReference type="Proteomes" id="UP001356427">
    <property type="component" value="Unassembled WGS sequence"/>
</dbReference>
<dbReference type="CDD" id="cd08706">
    <property type="entry name" value="RGS_R12-like"/>
    <property type="match status" value="1"/>
</dbReference>
<dbReference type="Pfam" id="PF02196">
    <property type="entry name" value="RBD"/>
    <property type="match status" value="1"/>
</dbReference>